<gene>
    <name evidence="2" type="ORF">GGX14DRAFT_592579</name>
</gene>
<dbReference type="AlphaFoldDB" id="A0AAD6VWF2"/>
<dbReference type="Proteomes" id="UP001219525">
    <property type="component" value="Unassembled WGS sequence"/>
</dbReference>
<evidence type="ECO:0000313" key="3">
    <source>
        <dbReference type="Proteomes" id="UP001219525"/>
    </source>
</evidence>
<protein>
    <submittedName>
        <fullName evidence="2">Uncharacterized protein</fullName>
    </submittedName>
</protein>
<sequence>HDQEASTAVDNVDLLFSFLKKYLDDSIVKEVERVLSMWEITSLPRTTLAKATHHIIQAYCGGGTGESDCGTGGTGGGGSDESESRSGGDSVGSGGSGGGSGGDSGGSGEGGESSGSGGSGGNRNGSGGGGGGGGGDGNGRGGNGGFRQPPLTIGTAYTSPLRGNTTVRYHIRQFQQQWCSKRPNKMLHSYNPDSPQPRSLLFHATRSLLPNFQASGVCPSYTKNEFSTLPAFYVSNSLANSVAHALTYQHVPDPDDKPIVVFVFVVDSTIMQNLSTEMKTKIISVGSVNSVGYQERYRNYCKFVQGNYKRTPDARKVEANDFVMGPICVSPWDANQNVGMMENLDTDACTVKSWTYLNDALHEVLQTLVRLTGKLVGYTPPVLDYGALRSRLVLQLLKVGINLYVQWKGPIPMSASPTQIQTQAPLSLTATQHRIFPMRMSGAAAKCLDDIVAMLENSTAEDDEDGAIVSVKSEEGTRWT</sequence>
<feature type="region of interest" description="Disordered" evidence="1">
    <location>
        <begin position="62"/>
        <end position="159"/>
    </location>
</feature>
<reference evidence="2" key="1">
    <citation type="submission" date="2023-03" db="EMBL/GenBank/DDBJ databases">
        <title>Massive genome expansion in bonnet fungi (Mycena s.s.) driven by repeated elements and novel gene families across ecological guilds.</title>
        <authorList>
            <consortium name="Lawrence Berkeley National Laboratory"/>
            <person name="Harder C.B."/>
            <person name="Miyauchi S."/>
            <person name="Viragh M."/>
            <person name="Kuo A."/>
            <person name="Thoen E."/>
            <person name="Andreopoulos B."/>
            <person name="Lu D."/>
            <person name="Skrede I."/>
            <person name="Drula E."/>
            <person name="Henrissat B."/>
            <person name="Morin E."/>
            <person name="Kohler A."/>
            <person name="Barry K."/>
            <person name="LaButti K."/>
            <person name="Morin E."/>
            <person name="Salamov A."/>
            <person name="Lipzen A."/>
            <person name="Mereny Z."/>
            <person name="Hegedus B."/>
            <person name="Baldrian P."/>
            <person name="Stursova M."/>
            <person name="Weitz H."/>
            <person name="Taylor A."/>
            <person name="Grigoriev I.V."/>
            <person name="Nagy L.G."/>
            <person name="Martin F."/>
            <person name="Kauserud H."/>
        </authorList>
    </citation>
    <scope>NUCLEOTIDE SEQUENCE</scope>
    <source>
        <strain evidence="2">9144</strain>
    </source>
</reference>
<organism evidence="2 3">
    <name type="scientific">Mycena pura</name>
    <dbReference type="NCBI Taxonomy" id="153505"/>
    <lineage>
        <taxon>Eukaryota</taxon>
        <taxon>Fungi</taxon>
        <taxon>Dikarya</taxon>
        <taxon>Basidiomycota</taxon>
        <taxon>Agaricomycotina</taxon>
        <taxon>Agaricomycetes</taxon>
        <taxon>Agaricomycetidae</taxon>
        <taxon>Agaricales</taxon>
        <taxon>Marasmiineae</taxon>
        <taxon>Mycenaceae</taxon>
        <taxon>Mycena</taxon>
    </lineage>
</organism>
<evidence type="ECO:0000256" key="1">
    <source>
        <dbReference type="SAM" id="MobiDB-lite"/>
    </source>
</evidence>
<name>A0AAD6VWF2_9AGAR</name>
<accession>A0AAD6VWF2</accession>
<comment type="caution">
    <text evidence="2">The sequence shown here is derived from an EMBL/GenBank/DDBJ whole genome shotgun (WGS) entry which is preliminary data.</text>
</comment>
<dbReference type="EMBL" id="JARJCW010000011">
    <property type="protein sequence ID" value="KAJ7219523.1"/>
    <property type="molecule type" value="Genomic_DNA"/>
</dbReference>
<evidence type="ECO:0000313" key="2">
    <source>
        <dbReference type="EMBL" id="KAJ7219523.1"/>
    </source>
</evidence>
<feature type="compositionally biased region" description="Gly residues" evidence="1">
    <location>
        <begin position="89"/>
        <end position="145"/>
    </location>
</feature>
<keyword evidence="3" id="KW-1185">Reference proteome</keyword>
<feature type="non-terminal residue" evidence="2">
    <location>
        <position position="480"/>
    </location>
</feature>
<proteinExistence type="predicted"/>
<feature type="compositionally biased region" description="Gly residues" evidence="1">
    <location>
        <begin position="62"/>
        <end position="79"/>
    </location>
</feature>